<name>M2TN00_9SPHN</name>
<evidence type="ECO:0000256" key="9">
    <source>
        <dbReference type="RuleBase" id="RU362118"/>
    </source>
</evidence>
<dbReference type="InterPro" id="IPR015421">
    <property type="entry name" value="PyrdxlP-dep_Trfase_major"/>
</dbReference>
<keyword evidence="11" id="KW-1185">Reference proteome</keyword>
<dbReference type="RefSeq" id="WP_008601871.1">
    <property type="nucleotide sequence ID" value="NZ_AMRV01000004.1"/>
</dbReference>
<keyword evidence="4 10" id="KW-0456">Lyase</keyword>
<dbReference type="AlphaFoldDB" id="M2TN00"/>
<comment type="caution">
    <text evidence="10">The sequence shown here is derived from an EMBL/GenBank/DDBJ whole genome shotgun (WGS) entry which is preliminary data.</text>
</comment>
<dbReference type="InterPro" id="IPR015424">
    <property type="entry name" value="PyrdxlP-dep_Trfase"/>
</dbReference>
<dbReference type="InterPro" id="IPR000277">
    <property type="entry name" value="Cys/Met-Metab_PyrdxlP-dep_enz"/>
</dbReference>
<comment type="cofactor">
    <cofactor evidence="1 9">
        <name>pyridoxal 5'-phosphate</name>
        <dbReference type="ChEBI" id="CHEBI:597326"/>
    </cofactor>
</comment>
<dbReference type="Proteomes" id="UP000011717">
    <property type="component" value="Unassembled WGS sequence"/>
</dbReference>
<reference evidence="10 11" key="1">
    <citation type="journal article" date="2013" name="Genome Announc.">
        <title>Draft Genome Sequence of Strain JLT2015T, Belonging to the Family Sphingomonadaceae of the Alphaproteobacteria.</title>
        <authorList>
            <person name="Tang K."/>
            <person name="Liu K."/>
            <person name="Li S."/>
            <person name="Jiao N."/>
        </authorList>
    </citation>
    <scope>NUCLEOTIDE SEQUENCE [LARGE SCALE GENOMIC DNA]</scope>
    <source>
        <strain evidence="10 11">JLT2015</strain>
    </source>
</reference>
<accession>M2TN00</accession>
<keyword evidence="3 8" id="KW-0663">Pyridoxal phosphate</keyword>
<evidence type="ECO:0000313" key="11">
    <source>
        <dbReference type="Proteomes" id="UP000011717"/>
    </source>
</evidence>
<evidence type="ECO:0000256" key="2">
    <source>
        <dbReference type="ARBA" id="ARBA00009077"/>
    </source>
</evidence>
<dbReference type="PIRSF" id="PIRSF001434">
    <property type="entry name" value="CGS"/>
    <property type="match status" value="1"/>
</dbReference>
<evidence type="ECO:0000256" key="1">
    <source>
        <dbReference type="ARBA" id="ARBA00001933"/>
    </source>
</evidence>
<dbReference type="InterPro" id="IPR006233">
    <property type="entry name" value="Cys_b_lyase_bac"/>
</dbReference>
<dbReference type="Gene3D" id="3.90.1150.10">
    <property type="entry name" value="Aspartate Aminotransferase, domain 1"/>
    <property type="match status" value="1"/>
</dbReference>
<dbReference type="FunFam" id="3.40.640.10:FF:000046">
    <property type="entry name" value="Cystathionine gamma-lyase"/>
    <property type="match status" value="1"/>
</dbReference>
<proteinExistence type="inferred from homology"/>
<dbReference type="InterPro" id="IPR054542">
    <property type="entry name" value="Cys_met_metab_PP"/>
</dbReference>
<comment type="catalytic activity">
    <reaction evidence="7">
        <text>an S-substituted L-cysteine + H2O = a thiol + pyruvate + NH4(+)</text>
        <dbReference type="Rhea" id="RHEA:18121"/>
        <dbReference type="ChEBI" id="CHEBI:15361"/>
        <dbReference type="ChEBI" id="CHEBI:15377"/>
        <dbReference type="ChEBI" id="CHEBI:28938"/>
        <dbReference type="ChEBI" id="CHEBI:29256"/>
        <dbReference type="ChEBI" id="CHEBI:58717"/>
        <dbReference type="EC" id="4.4.1.13"/>
    </reaction>
</comment>
<organism evidence="10 11">
    <name type="scientific">Pacificimonas flava</name>
    <dbReference type="NCBI Taxonomy" id="1234595"/>
    <lineage>
        <taxon>Bacteria</taxon>
        <taxon>Pseudomonadati</taxon>
        <taxon>Pseudomonadota</taxon>
        <taxon>Alphaproteobacteria</taxon>
        <taxon>Sphingomonadales</taxon>
        <taxon>Sphingosinicellaceae</taxon>
        <taxon>Pacificimonas</taxon>
    </lineage>
</organism>
<sequence length="410" mass="43515">MARADDNFDVRTQLVRAGRRPALTQGIVNPPVYHASTCTFETLGDFDARRADPDSGLLYGRQGTPTIWALEEALTGMDPGAAGTKLFPSGVAAISGALLTVARPGGHILFPDSAYEPTRGLAQGLLKPLGMEVEFYDPRIGAGIAERIRETTRAIYMESPGSLTFEVQDVPAIVEAAKARGITTILDNTWATPLLFPAMARGIDIEVQSLTKFIVGHSDAMMGAVTAAPGHWPRVKAMAKRLGQTAGPDDVYLALRGIRTLAPRLRQHGETALRLARAVGAHPAVSRVLCPGLPGDPGHALWQRDFAGYSSIFSFILAGGERADLRHLIDDLALYSIGFSFGGFESLILPIEPAPLRTATRFEADGPAIRIHCGLEDAGDLEADLIAGLDRYAARTGSSGARAAGGAATR</sequence>
<dbReference type="PATRIC" id="fig|1234595.3.peg.1722"/>
<dbReference type="NCBIfam" id="TIGR01324">
    <property type="entry name" value="cysta_beta_ly_B"/>
    <property type="match status" value="1"/>
</dbReference>
<dbReference type="GO" id="GO:0047804">
    <property type="term" value="F:cysteine-S-conjugate beta-lyase activity"/>
    <property type="evidence" value="ECO:0007669"/>
    <property type="project" value="UniProtKB-EC"/>
</dbReference>
<dbReference type="GO" id="GO:0030170">
    <property type="term" value="F:pyridoxal phosphate binding"/>
    <property type="evidence" value="ECO:0007669"/>
    <property type="project" value="InterPro"/>
</dbReference>
<dbReference type="PANTHER" id="PTHR43500:SF1">
    <property type="entry name" value="CYSTATHIONINE BETA-LYASE-RELATED"/>
    <property type="match status" value="1"/>
</dbReference>
<dbReference type="Pfam" id="PF01053">
    <property type="entry name" value="Cys_Met_Meta_PP"/>
    <property type="match status" value="1"/>
</dbReference>
<gene>
    <name evidence="10" type="ORF">C725_1719</name>
</gene>
<evidence type="ECO:0000256" key="6">
    <source>
        <dbReference type="ARBA" id="ARBA00047517"/>
    </source>
</evidence>
<feature type="modified residue" description="N6-(pyridoxal phosphate)lysine" evidence="8">
    <location>
        <position position="212"/>
    </location>
</feature>
<dbReference type="GO" id="GO:0019346">
    <property type="term" value="P:transsulfuration"/>
    <property type="evidence" value="ECO:0007669"/>
    <property type="project" value="InterPro"/>
</dbReference>
<comment type="pathway">
    <text evidence="5">Amino-acid biosynthesis; L-methionine biosynthesis via de novo pathway; L-homocysteine from L-cystathionine: step 1/1.</text>
</comment>
<protein>
    <submittedName>
        <fullName evidence="10">Cystathionine beta-lyase</fullName>
    </submittedName>
</protein>
<dbReference type="SUPFAM" id="SSF53383">
    <property type="entry name" value="PLP-dependent transferases"/>
    <property type="match status" value="1"/>
</dbReference>
<evidence type="ECO:0000256" key="4">
    <source>
        <dbReference type="ARBA" id="ARBA00023239"/>
    </source>
</evidence>
<dbReference type="PANTHER" id="PTHR43500">
    <property type="entry name" value="CYSTATHIONINE BETA-LYASE-RELATED"/>
    <property type="match status" value="1"/>
</dbReference>
<dbReference type="InterPro" id="IPR015422">
    <property type="entry name" value="PyrdxlP-dep_Trfase_small"/>
</dbReference>
<evidence type="ECO:0000256" key="3">
    <source>
        <dbReference type="ARBA" id="ARBA00022898"/>
    </source>
</evidence>
<evidence type="ECO:0000313" key="10">
    <source>
        <dbReference type="EMBL" id="EMD83121.1"/>
    </source>
</evidence>
<evidence type="ECO:0000256" key="5">
    <source>
        <dbReference type="ARBA" id="ARBA00046315"/>
    </source>
</evidence>
<evidence type="ECO:0000256" key="8">
    <source>
        <dbReference type="PIRSR" id="PIRSR001434-2"/>
    </source>
</evidence>
<comment type="catalytic activity">
    <reaction evidence="6">
        <text>L,L-cystathionine + H2O = L-homocysteine + pyruvate + NH4(+)</text>
        <dbReference type="Rhea" id="RHEA:13965"/>
        <dbReference type="ChEBI" id="CHEBI:15361"/>
        <dbReference type="ChEBI" id="CHEBI:15377"/>
        <dbReference type="ChEBI" id="CHEBI:28938"/>
        <dbReference type="ChEBI" id="CHEBI:58161"/>
        <dbReference type="ChEBI" id="CHEBI:58199"/>
    </reaction>
</comment>
<evidence type="ECO:0000256" key="7">
    <source>
        <dbReference type="ARBA" id="ARBA00047625"/>
    </source>
</evidence>
<comment type="similarity">
    <text evidence="2 9">Belongs to the trans-sulfuration enzymes family.</text>
</comment>
<dbReference type="GO" id="GO:0019450">
    <property type="term" value="P:L-cysteine catabolic process to pyruvate"/>
    <property type="evidence" value="ECO:0007669"/>
    <property type="project" value="TreeGrafter"/>
</dbReference>
<dbReference type="EMBL" id="AMRV01000004">
    <property type="protein sequence ID" value="EMD83121.1"/>
    <property type="molecule type" value="Genomic_DNA"/>
</dbReference>
<dbReference type="PROSITE" id="PS00868">
    <property type="entry name" value="CYS_MET_METAB_PP"/>
    <property type="match status" value="1"/>
</dbReference>
<dbReference type="Gene3D" id="3.40.640.10">
    <property type="entry name" value="Type I PLP-dependent aspartate aminotransferase-like (Major domain)"/>
    <property type="match status" value="1"/>
</dbReference>